<keyword evidence="1" id="KW-0812">Transmembrane</keyword>
<accession>A0A398B870</accession>
<sequence>MNTKTLVSIAMLLGIGTALHFIIPGYLLMKPDMMLLMMFLAIALFPEKKNVFVIALGCGLLSAMSTSFPGGQIPNIIDKFVTAFLFYFLIVTFKKVSTNVAGLVGLTVIGTLISGIVFLGSAYLIAGLPKSFVLLVGGVVVPAMAANAIVMAIIYPIIAKILKKTSISSASVEA</sequence>
<name>A0A398B870_9BACI</name>
<dbReference type="InterPro" id="IPR031360">
    <property type="entry name" value="TrpP"/>
</dbReference>
<dbReference type="Proteomes" id="UP000266016">
    <property type="component" value="Unassembled WGS sequence"/>
</dbReference>
<feature type="transmembrane region" description="Helical" evidence="1">
    <location>
        <begin position="100"/>
        <end position="126"/>
    </location>
</feature>
<feature type="transmembrane region" description="Helical" evidence="1">
    <location>
        <begin position="6"/>
        <end position="29"/>
    </location>
</feature>
<evidence type="ECO:0000313" key="3">
    <source>
        <dbReference type="Proteomes" id="UP000266016"/>
    </source>
</evidence>
<evidence type="ECO:0000313" key="2">
    <source>
        <dbReference type="EMBL" id="RID86165.1"/>
    </source>
</evidence>
<feature type="transmembrane region" description="Helical" evidence="1">
    <location>
        <begin position="132"/>
        <end position="158"/>
    </location>
</feature>
<dbReference type="Pfam" id="PF17099">
    <property type="entry name" value="TrpP"/>
    <property type="match status" value="1"/>
</dbReference>
<feature type="transmembrane region" description="Helical" evidence="1">
    <location>
        <begin position="76"/>
        <end position="93"/>
    </location>
</feature>
<organism evidence="2 3">
    <name type="scientific">Peribacillus asahii</name>
    <dbReference type="NCBI Taxonomy" id="228899"/>
    <lineage>
        <taxon>Bacteria</taxon>
        <taxon>Bacillati</taxon>
        <taxon>Bacillota</taxon>
        <taxon>Bacilli</taxon>
        <taxon>Bacillales</taxon>
        <taxon>Bacillaceae</taxon>
        <taxon>Peribacillus</taxon>
    </lineage>
</organism>
<dbReference type="AlphaFoldDB" id="A0A398B870"/>
<gene>
    <name evidence="2" type="ORF">D1953_10355</name>
</gene>
<dbReference type="EMBL" id="QWVS01000016">
    <property type="protein sequence ID" value="RID86165.1"/>
    <property type="molecule type" value="Genomic_DNA"/>
</dbReference>
<reference evidence="2 3" key="1">
    <citation type="submission" date="2018-08" db="EMBL/GenBank/DDBJ databases">
        <title>Bacillus jemisoniae sp. nov., Bacillus chryseoplanitiae sp. nov., Bacillus resnikiae sp. nov., and Bacillus frankliniae sp. nov., isolated from Viking spacecraft and associated surfaces.</title>
        <authorList>
            <person name="Seuylemezian A."/>
            <person name="Vaishampayan P."/>
        </authorList>
    </citation>
    <scope>NUCLEOTIDE SEQUENCE [LARGE SCALE GENOMIC DNA]</scope>
    <source>
        <strain evidence="2 3">MA001</strain>
    </source>
</reference>
<proteinExistence type="predicted"/>
<comment type="caution">
    <text evidence="2">The sequence shown here is derived from an EMBL/GenBank/DDBJ whole genome shotgun (WGS) entry which is preliminary data.</text>
</comment>
<evidence type="ECO:0000256" key="1">
    <source>
        <dbReference type="SAM" id="Phobius"/>
    </source>
</evidence>
<protein>
    <submittedName>
        <fullName evidence="2">Tryptophan transporter</fullName>
    </submittedName>
</protein>
<dbReference type="RefSeq" id="WP_119117102.1">
    <property type="nucleotide sequence ID" value="NZ_QWVS01000016.1"/>
</dbReference>
<keyword evidence="1" id="KW-1133">Transmembrane helix</keyword>
<keyword evidence="3" id="KW-1185">Reference proteome</keyword>
<keyword evidence="1" id="KW-0472">Membrane</keyword>